<dbReference type="SMART" id="SM00796">
    <property type="entry name" value="AHS1"/>
    <property type="match status" value="1"/>
</dbReference>
<reference evidence="5 6" key="1">
    <citation type="journal article" date="2017" name="Environ. Microbiol.">
        <title>Genomic and physiological analyses of 'Reinekea forsetii' reveal a versatile opportunistic lifestyle during spring algae blooms.</title>
        <authorList>
            <person name="Avci B."/>
            <person name="Hahnke R.L."/>
            <person name="Chafee M."/>
            <person name="Fischer T."/>
            <person name="Gruber-Vodicka H."/>
            <person name="Tegetmeyer H.E."/>
            <person name="Harder J."/>
            <person name="Fuchs B.M."/>
            <person name="Amann R.I."/>
            <person name="Teeling H."/>
        </authorList>
    </citation>
    <scope>NUCLEOTIDE SEQUENCE [LARGE SCALE GENOMIC DNA]</scope>
    <source>
        <strain evidence="5 6">Hel1_31_D35</strain>
    </source>
</reference>
<evidence type="ECO:0000259" key="4">
    <source>
        <dbReference type="SMART" id="SM00796"/>
    </source>
</evidence>
<evidence type="ECO:0000313" key="6">
    <source>
        <dbReference type="Proteomes" id="UP000229757"/>
    </source>
</evidence>
<dbReference type="GO" id="GO:0005524">
    <property type="term" value="F:ATP binding"/>
    <property type="evidence" value="ECO:0007669"/>
    <property type="project" value="UniProtKB-KW"/>
</dbReference>
<dbReference type="SUPFAM" id="SSF50891">
    <property type="entry name" value="Cyclophilin-like"/>
    <property type="match status" value="1"/>
</dbReference>
<dbReference type="PANTHER" id="PTHR34698">
    <property type="entry name" value="5-OXOPROLINASE SUBUNIT B"/>
    <property type="match status" value="1"/>
</dbReference>
<organism evidence="5 6">
    <name type="scientific">Reinekea forsetii</name>
    <dbReference type="NCBI Taxonomy" id="1336806"/>
    <lineage>
        <taxon>Bacteria</taxon>
        <taxon>Pseudomonadati</taxon>
        <taxon>Pseudomonadota</taxon>
        <taxon>Gammaproteobacteria</taxon>
        <taxon>Oceanospirillales</taxon>
        <taxon>Saccharospirillaceae</taxon>
        <taxon>Reinekea</taxon>
    </lineage>
</organism>
<keyword evidence="2 5" id="KW-0378">Hydrolase</keyword>
<dbReference type="Proteomes" id="UP000229757">
    <property type="component" value="Chromosome"/>
</dbReference>
<dbReference type="Gene3D" id="3.30.1360.40">
    <property type="match status" value="1"/>
</dbReference>
<evidence type="ECO:0000313" key="5">
    <source>
        <dbReference type="EMBL" id="ATX75357.1"/>
    </source>
</evidence>
<evidence type="ECO:0000256" key="3">
    <source>
        <dbReference type="ARBA" id="ARBA00022840"/>
    </source>
</evidence>
<protein>
    <submittedName>
        <fullName evidence="5">Allophanate hydrolase 2 subunit 1</fullName>
        <ecNumber evidence="5">3.5.1.54</ecNumber>
    </submittedName>
</protein>
<dbReference type="InterPro" id="IPR010016">
    <property type="entry name" value="PxpB"/>
</dbReference>
<dbReference type="GO" id="GO:0004039">
    <property type="term" value="F:allophanate hydrolase activity"/>
    <property type="evidence" value="ECO:0007669"/>
    <property type="project" value="UniProtKB-EC"/>
</dbReference>
<dbReference type="AlphaFoldDB" id="A0A2K8KK16"/>
<dbReference type="Gene3D" id="2.40.100.10">
    <property type="entry name" value="Cyclophilin-like"/>
    <property type="match status" value="1"/>
</dbReference>
<evidence type="ECO:0000256" key="2">
    <source>
        <dbReference type="ARBA" id="ARBA00022801"/>
    </source>
</evidence>
<keyword evidence="1" id="KW-0547">Nucleotide-binding</keyword>
<dbReference type="Pfam" id="PF02682">
    <property type="entry name" value="CT_C_D"/>
    <property type="match status" value="1"/>
</dbReference>
<dbReference type="NCBIfam" id="TIGR00370">
    <property type="entry name" value="5-oxoprolinase subunit PxpB"/>
    <property type="match status" value="1"/>
</dbReference>
<sequence>MLEISPVNENTWIVYFGEIISDQVAMRVKHFNDLLWLSHAEVVLDTVPSYTSVLVTFNLRLIDRFAMAAILRQAYQRTISTELVDQALETIVIEVCYGIGAVNDLEYVAQYCGLTTQQIIDLHAGQSYRVYAIGFSPGFGFLGNTHKSLFVPRRKTPRLKIPAGSVSLADNQSAVYPSESPGGWQVIGRTWQKMVDWDSDEFAFLKTGCKVRFEPISEADYLAKGGQR</sequence>
<keyword evidence="3" id="KW-0067">ATP-binding</keyword>
<dbReference type="OrthoDB" id="9778567at2"/>
<proteinExistence type="predicted"/>
<dbReference type="EMBL" id="CP011797">
    <property type="protein sequence ID" value="ATX75357.1"/>
    <property type="molecule type" value="Genomic_DNA"/>
</dbReference>
<name>A0A2K8KK16_9GAMM</name>
<keyword evidence="6" id="KW-1185">Reference proteome</keyword>
<dbReference type="KEGG" id="rfo:REIFOR_00180"/>
<dbReference type="EC" id="3.5.1.54" evidence="5"/>
<dbReference type="SUPFAM" id="SSF160467">
    <property type="entry name" value="PH0987 N-terminal domain-like"/>
    <property type="match status" value="1"/>
</dbReference>
<dbReference type="InterPro" id="IPR003833">
    <property type="entry name" value="CT_C_D"/>
</dbReference>
<accession>A0A2K8KK16</accession>
<evidence type="ECO:0000256" key="1">
    <source>
        <dbReference type="ARBA" id="ARBA00022741"/>
    </source>
</evidence>
<feature type="domain" description="Carboxyltransferase" evidence="4">
    <location>
        <begin position="2"/>
        <end position="205"/>
    </location>
</feature>
<dbReference type="PANTHER" id="PTHR34698:SF2">
    <property type="entry name" value="5-OXOPROLINASE SUBUNIT B"/>
    <property type="match status" value="1"/>
</dbReference>
<dbReference type="RefSeq" id="WP_100255770.1">
    <property type="nucleotide sequence ID" value="NZ_CP011797.1"/>
</dbReference>
<dbReference type="InterPro" id="IPR029000">
    <property type="entry name" value="Cyclophilin-like_dom_sf"/>
</dbReference>
<gene>
    <name evidence="5" type="ORF">REIFOR_00180</name>
</gene>